<dbReference type="WBParaSite" id="nRc.2.0.1.t23568-RA">
    <property type="protein sequence ID" value="nRc.2.0.1.t23568-RA"/>
    <property type="gene ID" value="nRc.2.0.1.g23568"/>
</dbReference>
<evidence type="ECO:0000313" key="1">
    <source>
        <dbReference type="Proteomes" id="UP000887565"/>
    </source>
</evidence>
<accession>A0A915JAQ0</accession>
<evidence type="ECO:0000313" key="2">
    <source>
        <dbReference type="WBParaSite" id="nRc.2.0.1.t23568-RA"/>
    </source>
</evidence>
<reference evidence="2" key="1">
    <citation type="submission" date="2022-11" db="UniProtKB">
        <authorList>
            <consortium name="WormBaseParasite"/>
        </authorList>
    </citation>
    <scope>IDENTIFICATION</scope>
</reference>
<protein>
    <submittedName>
        <fullName evidence="2">Uncharacterized protein</fullName>
    </submittedName>
</protein>
<name>A0A915JAQ0_ROMCU</name>
<organism evidence="1 2">
    <name type="scientific">Romanomermis culicivorax</name>
    <name type="common">Nematode worm</name>
    <dbReference type="NCBI Taxonomy" id="13658"/>
    <lineage>
        <taxon>Eukaryota</taxon>
        <taxon>Metazoa</taxon>
        <taxon>Ecdysozoa</taxon>
        <taxon>Nematoda</taxon>
        <taxon>Enoplea</taxon>
        <taxon>Dorylaimia</taxon>
        <taxon>Mermithida</taxon>
        <taxon>Mermithoidea</taxon>
        <taxon>Mermithidae</taxon>
        <taxon>Romanomermis</taxon>
    </lineage>
</organism>
<sequence length="91" mass="10466">MTHWRKQSVDESDPVAEIGRIFGTNLSVAWPHLLYMHIGESISKVKACRETTPLVLNRGIQDGVIFREDPLQSHLFIDIVQKKCLKYVLFT</sequence>
<proteinExistence type="predicted"/>
<keyword evidence="1" id="KW-1185">Reference proteome</keyword>
<dbReference type="Proteomes" id="UP000887565">
    <property type="component" value="Unplaced"/>
</dbReference>
<dbReference type="AlphaFoldDB" id="A0A915JAQ0"/>